<sequence length="559" mass="62437">MVQRGSSDGDMARVACVALPAFPLQLLLKKHPDWNGLPAAVVDHDKPQGILLWVNERARAHRILPGMRYAAGLSLTRELRAGVIGAEEIQEGVAALEAKLGFYSPEVEPSSSEPGVFWIGANGLSLLYPSLVRLARLIREGLVRENYEAEVAVGFSRFGTYAAARCGAGFLKRRFGGGATGRRSAARRSDPAAGSSAGSSTTPSADSNDHVLVFRSPRAEITVVRHVPIDRVGFDPDLRDTLAKLAIHDLGGFADLPPEGLQKRFSPEVLRLHKLLRGELWDPLQPNPIYEPLRDRFLFDDPENDRERLLAQVVSMLRGLLGRLASGGDELASLRIELAFEHDGLGDRTNQGEKKATPRREELLRPAKPTLDEEQIVQLLRLRLESLSLPAGVTEVELEVRGARVEREQLELFGGVGPRDLEAATRAFARLRAELGESVVVRARLKEGHLPEARFAWEPMGEQGEPNARRVHLRPLVRRFLESPWALPSRPRHEPDGWLVTGIEGGAAEEILGPYVVSGGWWHRAVHREYHYIRTDKGKWLWVYYDRERRRWYLQGEVE</sequence>
<dbReference type="InterPro" id="IPR050356">
    <property type="entry name" value="SulA_CellDiv_inhibitor"/>
</dbReference>
<feature type="region of interest" description="Disordered" evidence="2">
    <location>
        <begin position="178"/>
        <end position="209"/>
    </location>
</feature>
<protein>
    <submittedName>
        <fullName evidence="3">DNA polymerase Y family protein</fullName>
    </submittedName>
</protein>
<evidence type="ECO:0000256" key="2">
    <source>
        <dbReference type="SAM" id="MobiDB-lite"/>
    </source>
</evidence>
<evidence type="ECO:0000313" key="3">
    <source>
        <dbReference type="EMBL" id="MCA9754399.1"/>
    </source>
</evidence>
<reference evidence="3" key="1">
    <citation type="submission" date="2020-04" db="EMBL/GenBank/DDBJ databases">
        <authorList>
            <person name="Zhang T."/>
        </authorList>
    </citation>
    <scope>NUCLEOTIDE SEQUENCE</scope>
    <source>
        <strain evidence="3">HKST-UBA02</strain>
    </source>
</reference>
<evidence type="ECO:0000256" key="1">
    <source>
        <dbReference type="ARBA" id="ARBA00022763"/>
    </source>
</evidence>
<feature type="compositionally biased region" description="Low complexity" evidence="2">
    <location>
        <begin position="191"/>
        <end position="206"/>
    </location>
</feature>
<dbReference type="InterPro" id="IPR043502">
    <property type="entry name" value="DNA/RNA_pol_sf"/>
</dbReference>
<organism evidence="3 4">
    <name type="scientific">Eiseniibacteriota bacterium</name>
    <dbReference type="NCBI Taxonomy" id="2212470"/>
    <lineage>
        <taxon>Bacteria</taxon>
        <taxon>Candidatus Eiseniibacteriota</taxon>
    </lineage>
</organism>
<dbReference type="PANTHER" id="PTHR35369:SF2">
    <property type="entry name" value="BLR3025 PROTEIN"/>
    <property type="match status" value="1"/>
</dbReference>
<dbReference type="GO" id="GO:0006281">
    <property type="term" value="P:DNA repair"/>
    <property type="evidence" value="ECO:0007669"/>
    <property type="project" value="TreeGrafter"/>
</dbReference>
<proteinExistence type="predicted"/>
<reference evidence="3" key="2">
    <citation type="journal article" date="2021" name="Microbiome">
        <title>Successional dynamics and alternative stable states in a saline activated sludge microbial community over 9 years.</title>
        <authorList>
            <person name="Wang Y."/>
            <person name="Ye J."/>
            <person name="Ju F."/>
            <person name="Liu L."/>
            <person name="Boyd J.A."/>
            <person name="Deng Y."/>
            <person name="Parks D.H."/>
            <person name="Jiang X."/>
            <person name="Yin X."/>
            <person name="Woodcroft B.J."/>
            <person name="Tyson G.W."/>
            <person name="Hugenholtz P."/>
            <person name="Polz M.F."/>
            <person name="Zhang T."/>
        </authorList>
    </citation>
    <scope>NUCLEOTIDE SEQUENCE</scope>
    <source>
        <strain evidence="3">HKST-UBA02</strain>
    </source>
</reference>
<gene>
    <name evidence="3" type="ORF">KDA27_01250</name>
</gene>
<dbReference type="EMBL" id="JAGQHS010000003">
    <property type="protein sequence ID" value="MCA9754399.1"/>
    <property type="molecule type" value="Genomic_DNA"/>
</dbReference>
<name>A0A956SCG8_UNCEI</name>
<keyword evidence="1" id="KW-0227">DNA damage</keyword>
<accession>A0A956SCG8</accession>
<dbReference type="Proteomes" id="UP000739538">
    <property type="component" value="Unassembled WGS sequence"/>
</dbReference>
<dbReference type="PANTHER" id="PTHR35369">
    <property type="entry name" value="BLR3025 PROTEIN-RELATED"/>
    <property type="match status" value="1"/>
</dbReference>
<comment type="caution">
    <text evidence="3">The sequence shown here is derived from an EMBL/GenBank/DDBJ whole genome shotgun (WGS) entry which is preliminary data.</text>
</comment>
<evidence type="ECO:0000313" key="4">
    <source>
        <dbReference type="Proteomes" id="UP000739538"/>
    </source>
</evidence>
<dbReference type="SUPFAM" id="SSF56672">
    <property type="entry name" value="DNA/RNA polymerases"/>
    <property type="match status" value="1"/>
</dbReference>
<dbReference type="AlphaFoldDB" id="A0A956SCG8"/>